<proteinExistence type="predicted"/>
<keyword evidence="3" id="KW-1185">Reference proteome</keyword>
<dbReference type="AlphaFoldDB" id="A0A9P4Q3K0"/>
<comment type="caution">
    <text evidence="2">The sequence shown here is derived from an EMBL/GenBank/DDBJ whole genome shotgun (WGS) entry which is preliminary data.</text>
</comment>
<feature type="compositionally biased region" description="Basic residues" evidence="1">
    <location>
        <begin position="78"/>
        <end position="88"/>
    </location>
</feature>
<dbReference type="EMBL" id="MU003805">
    <property type="protein sequence ID" value="KAF2719943.1"/>
    <property type="molecule type" value="Genomic_DNA"/>
</dbReference>
<accession>A0A9P4Q3K0</accession>
<name>A0A9P4Q3K0_9PEZI</name>
<gene>
    <name evidence="2" type="ORF">K431DRAFT_330649</name>
</gene>
<evidence type="ECO:0000313" key="2">
    <source>
        <dbReference type="EMBL" id="KAF2719943.1"/>
    </source>
</evidence>
<protein>
    <submittedName>
        <fullName evidence="2">Uncharacterized protein</fullName>
    </submittedName>
</protein>
<reference evidence="2" key="1">
    <citation type="journal article" date="2020" name="Stud. Mycol.">
        <title>101 Dothideomycetes genomes: a test case for predicting lifestyles and emergence of pathogens.</title>
        <authorList>
            <person name="Haridas S."/>
            <person name="Albert R."/>
            <person name="Binder M."/>
            <person name="Bloem J."/>
            <person name="Labutti K."/>
            <person name="Salamov A."/>
            <person name="Andreopoulos B."/>
            <person name="Baker S."/>
            <person name="Barry K."/>
            <person name="Bills G."/>
            <person name="Bluhm B."/>
            <person name="Cannon C."/>
            <person name="Castanera R."/>
            <person name="Culley D."/>
            <person name="Daum C."/>
            <person name="Ezra D."/>
            <person name="Gonzalez J."/>
            <person name="Henrissat B."/>
            <person name="Kuo A."/>
            <person name="Liang C."/>
            <person name="Lipzen A."/>
            <person name="Lutzoni F."/>
            <person name="Magnuson J."/>
            <person name="Mondo S."/>
            <person name="Nolan M."/>
            <person name="Ohm R."/>
            <person name="Pangilinan J."/>
            <person name="Park H.-J."/>
            <person name="Ramirez L."/>
            <person name="Alfaro M."/>
            <person name="Sun H."/>
            <person name="Tritt A."/>
            <person name="Yoshinaga Y."/>
            <person name="Zwiers L.-H."/>
            <person name="Turgeon B."/>
            <person name="Goodwin S."/>
            <person name="Spatafora J."/>
            <person name="Crous P."/>
            <person name="Grigoriev I."/>
        </authorList>
    </citation>
    <scope>NUCLEOTIDE SEQUENCE</scope>
    <source>
        <strain evidence="2">CBS 116435</strain>
    </source>
</reference>
<dbReference type="Proteomes" id="UP000799441">
    <property type="component" value="Unassembled WGS sequence"/>
</dbReference>
<feature type="compositionally biased region" description="Basic and acidic residues" evidence="1">
    <location>
        <begin position="65"/>
        <end position="77"/>
    </location>
</feature>
<feature type="region of interest" description="Disordered" evidence="1">
    <location>
        <begin position="37"/>
        <end position="88"/>
    </location>
</feature>
<feature type="region of interest" description="Disordered" evidence="1">
    <location>
        <begin position="202"/>
        <end position="221"/>
    </location>
</feature>
<organism evidence="2 3">
    <name type="scientific">Polychaeton citri CBS 116435</name>
    <dbReference type="NCBI Taxonomy" id="1314669"/>
    <lineage>
        <taxon>Eukaryota</taxon>
        <taxon>Fungi</taxon>
        <taxon>Dikarya</taxon>
        <taxon>Ascomycota</taxon>
        <taxon>Pezizomycotina</taxon>
        <taxon>Dothideomycetes</taxon>
        <taxon>Dothideomycetidae</taxon>
        <taxon>Capnodiales</taxon>
        <taxon>Capnodiaceae</taxon>
        <taxon>Polychaeton</taxon>
    </lineage>
</organism>
<evidence type="ECO:0000313" key="3">
    <source>
        <dbReference type="Proteomes" id="UP000799441"/>
    </source>
</evidence>
<evidence type="ECO:0000256" key="1">
    <source>
        <dbReference type="SAM" id="MobiDB-lite"/>
    </source>
</evidence>
<sequence length="221" mass="25101">MATRPYREVHSVICRGRPSIVPIGCARWAADLYQSMKGSAPSPRGQGLHGTENNPVHLTRRAWQQRRERERERERQRQRQSTLRRRKMSYARRLQTGTSLETVQAPPVSAAASWYICEDAGGWLSQERLPPKNRSLGLPRVQFAALACIRLFLFGQRRLYVPLVKIQVQGSNRFPYCRHFLSLPDLPSLPRYPSCTVSTQGQHTTAAPSLGVPCTHDTSLQ</sequence>